<feature type="region of interest" description="Disordered" evidence="2">
    <location>
        <begin position="1096"/>
        <end position="1176"/>
    </location>
</feature>
<evidence type="ECO:0000256" key="1">
    <source>
        <dbReference type="SAM" id="Coils"/>
    </source>
</evidence>
<sequence>MIPGRGVGGPAQLPPDRFQRLRDGSAPAGPRVHFSDEARGGRAESANPPPQRRPYYPSEQRQVQVQRRKELHSSANALDEATADLLRLSAEPSPVPSLRTSQKLPKAASSSSVPRTIQTRDGGQLRPGPIHTWDTNRTTDSEASEVEMLTSRGRTRGRVDAHPAQRQGHSEDDTLDLSDWSMTVTASDAAPLSHQSPPIGRSAFSKPQGPAGPSAQQPGHAHNIYITPLTQTAEEARQNASRTSREPSHDTRNVRETEAELETQTKGPPVVRTTVEGKLRMEKIVGADLITVDSCVSSAWTVRDTVTQYKIKTTIGKRSLLIEEGKESKYRITLIENGETKAEREATLDVPNGEQKKDYLTEVSKQLLADLSALDDDRTTALTHVEIEVVEDVTNILKTYVIGETADEFYGQVPAIETYHVEDHAAQTPSPIAVEKSERIYVDKLEIEEGPPPKAEIKLEKEGRHFQGDEGSLRRLRRHDTDQTDDGAYNRVRCANVFADCDLTRREDTSDLTVRYALPLIHLIPFTLRHERRERRLDRARVDINAPGNNYQQQVNVVQAHRYEEEEEEQEPEVLRGEGHLQLQQAGQQLVEEQNWQKVTQVVQEKRQGRIFDEEEAEEVVEVIRQAEHPREHRPKFTETEAEGGQYSMQQDGIELKGAKRIRKVQRFESDSSEEWNGGSPTLVDLTKKESHSIFELTVEISNDAQPLEFQIKRAERKRETINLMTSLSKFACESEDTSRIWGSKQKEQLAYRTREQGEEHATAVVYLQKRPGLNDQGCDGVARTPNRAQAQMAASAFQERSWSSTLSLSRASRAENAQKTVTAANKDGGITSQVAEYRHAEESCAVVMKNTGTLQAQTQGQFVDNVTDAGQQQQQAQQSSCSGGGVGGTAEVASHFHLKTASSGQECWEESLQQEVKLRKKESEAQITVFYVLRRVWGNYQHALMKLGSRIEKRETATQMDAAQRSAVEVRSQETLTMAKSTADQMTYMESSRKSMERSTMTEEEARKSTTDQMTSMEQKNFASRETWMDVQKTSDQMTYMEESKKSVDRTAMTEEARRSTTEQMTSMEQKNWMSQATGMDSLQTSDQMTSMESKNFASQQTWTEAKSTTDQMTYMEDSRKSMDRTTMTEEARRSTTDQMTYMEESRKSVDRQTMTEEQRSRREASTQMDHCDTRKSVDRQTMTDDVFDKFDQSTQIQEKIEEKSARSQQTAFEEWRSRSETRSYASYESDEYEMRATSTHVVTALSTEHLKMHGKLQNSNIQETKDTGISASADTVFYEDTRPDADLHMGDQLKGANWSRAEFSGSYVQKRGILTQSFSLDLHPEAVQKPVKSSKSETAIWSSAESIFRDSEEPEVAGQTLKISESLYRLLDSKETSVTGAGDAQIALDSTYRQVETVQADSAGFRAFQAAANQDKVEKRIESKPISVDSASHQVQAVQPEMTKLPTSENAENVIKTTTEAVTTFQISGNVDEHEQLPVVESTTRIFEHLADRETQGQLEEAETGGDFQSLRALSIVTRPQQLSPVFEQDSSSDSELHANEQLTKISDSLSALLQSTEHSGKSSLEQARIFKQTSEIREDDGAKSDVPESPQTWLEAKGDFEWKAVEKSEENADNTVDLTKDAEIPNDTVITVKTRISESLRIQATGTTIENAANFTNFATNPDVSGETVATVPERNLESLGIQATGTTVENADTGANVSKNSEVPKDMSITMAERNLESCGIQATGTTVENAENAAALLKNPEIPSKTSATVAQRNLESLGIRATGTSVENADTGANISKDSGFPVGTSTTVSEWNLESLEIQTTGTTIENTDTDKNISKGSEIPVGAFTTVVERNLESLGIRATGTTVENADTDKKISKDSGIPVGTSATVAERNLESLGIQAVGTTVENTDTDKNISKGSEIPVGAITTVAERNLESLGIQATGTTVENADTGANVSKNSEVPKDMSITMAERNLESCGIQATGTTVENAETKASVSKTSEVPKVTVVTVAERISESLGIRATGTTAQNADTAKNISKDAEIPAGTTSTVSVRNLESLGIQTTGTTVENTDTDKNISKAAKIPVGTTTTVAARNLQSLGIKVAGITLENAENVANLLNPEILSETSGTVAQRNWESLGIRATGTTVENADTDKKISKDSGIPVGTSATVPERNLESVEIQATGTTVENADTKASVSKTSEVPKDTVVTVAQRNSEFVGIEATGVTVENADTVKYLSKDSGIPVGTSATVPERNLESLGIQTTGTTVENTDIDKNISKGSEIPVDATATVAERNSQSHGIQAAGTTVENAENIADFAKDADTPAGTTATLLERNVESLGIQATGTTIENTGTQATVSKDFEGPRDTVVTMLKQNLESCGIRATGITLENAENEVDLAKNTDTLAETSATVLESNVESLGIQASQISATTSQNSTHLMEIQSKPEQAEQVGQARKLSRQFSVDFSGRAAVDEQKSSDFEFSGLKEAEEEVSDLVLAKRRLQEVLRTKSIVEEVITVENEIWDDRKMEETQEISGLLPEKPAVAAQIDAQEPSDSICQLEVRTKLADAEKLEHLQPDPEHEKLGSTLKATQDSSVAIDSEEFRMSASEAAKTELSVELLEKVESSKKIEELRKFSNFEKPEVEPEHSEKFLSSTEKLELAEKLREKSIEATGLTIAFLELSPPSQAGEAGQLFEAQHRVSEDFQAVQTSVETCEVEAKIKNAKEATDLADYAMKLVAVDVASLTCRASFTSQAQKSADFEVYDGAEQAADQGLQDTPIDKVSHSFPQPKEEETTLLCGSKLVNEAAQAQLPISEAQKLILETKPASLAQVDLAEDVAAKIEATSSVVKSFSESERLETVRQFGDETLVLEESFLGPDSEGEAATFGLRTTNISEALSQLLVERKAENLASSIGFENLSRPGEAQEAAEKLISEPMKLEAKLAMPAASEAARQVGEQLLADEQTAQVQAVQSELQQAKQALNAQASKNEVLEKLEHLQKLDEADEAAKLLSAQNEAREAMQIREASEENCSVFIDSKLENDRFSRVFEDSKLELAKLTSTQKSIDIPQNLGENLDTQTPQFMQISRDLAFDTVPDSGETEKVAQILPETDTVAAQFSDRVQAVQSSFSGPDLNPENTIMTIAETEKIGDILKIAESTAETSQLEVRTGNREEAASMLISEPTTVTQALQTQASKDEALLEVVDLQAQAVQGQQQRIFAELNALATSQCLKIEAQASEASLSQAQQAQAASKALPTSETLSQAKNLVAQREATIDSPVAFGVLAPKHEESADKSINLTSSQKIEELANFQASQEVQATLASNLGSKTEAENAEKSIKIREAGKTELTGLQAQGFEAKDVDAELHGTPEVRQDAVIRSIPEKPSLQAVFTEKEPKSEEIFTILDTVARAENAESVLPESGKIGETVNLAAKAPVVEQAQTTQNFERNPAETTVLSAPEIEKIGISKNLGISEAAQSITLGKEATLDSAAALLTAEEAEYAIVQTTERLQATTGLQQNYGRIEPPREQAELAEQVVQEKRSLKSKLLTKSASFSGQQLDEELVKLTKSEFAFRILTSKRGESVERALKSTSEASLTSLVALEAQENEARAEKIERFARSRSVASFRTLAEASEAYSASFLSTERLYESATCLRRSRSLVRASENRSFKAPTTVSTELEPILKRSPSESTEITQKSRSSQLFEASRSYSIQNLSSEHKVAAQQGQQGQAERCGREKSRDTVVFRSRESSQVGFDLNQTLRKSRKMDEEVEGVQITPRNVYATLKTRSASVTSIDTEARLSGKPPISGVNSIRKSARKESAERGVSATRESSLQATVRLESEGPREAETKFVRRILQKSASLASFRESSVASEDYTSAFITTIDADADAAIHFRSRSEAREAKSLNVRAASVENLKLDYAVHQTTQESVEFSKNLVDSEALTSSFSSQQAKLAAEIEAKPTESQATEASLECGSQEGARATLKEQRNVEAQGLASFSRLTPKKAQAEQVDCLVTLKPSQAEKLTLEAAQQAEISGSLEVKNKNLPVSSTELTKKLETLERLEKLGIELHDEAAQKLVDLYGLEQVDEAAEAKRSEPSRDFAKFKATQPQEESAYLFTSTGEVFEAPGKLCNLKNEAELGLGLQAAKSEAVLQTQELSSKTQAEAAQVALVQPQKDETTFKFAYDQESTLISMEREHFRMAEQVKPTSEISQVGLALREQGEEAAKLLAVAGQLQPKLPESETISSTFEVKSSQTLSKNCSAPGQEATECKCDLVRSVAQEMAVKSLKKRIGAEAELSTSAASSSVYCELHNVGVADMLNASKSLTQARAQSEEAKVQAPKEESAYGFWSVTETLGAEKLLKSPMRSVDSVSLASLASSEETSLAEAVLNRRPSLVVEIMLRSQAREASVASLGFERVEFLKKIEEHQVQGVHVERLETIESEFEVGKFDLGPQEAEKPEIGVQLHTTEPKPQEAKVQTTEIKPQEAQLQTTSYEFESEVAEAKLTSEFEPQEAHKRQTTTETTNTQVSVAKLFSPAPQSVATQTVEIDMSLLEILVIPKIASSTSFSSSLTQKIETSKLEVILEEAAGPRLQQVHEAEAQTELTSCHLEAKLLKSQSFAYNSEVAEVTRQQQEVRAKSVEHQATVFELKRRDEAVQAKINEKVTETEKLSTTGAVEAQVAVSHELHELQKEELLQKMFAYQNFEKLERQFSADEHTFDSRFSRESSRSETAFTVDTQVEGSVERNFKEDTTNSAGLFGRIFQKHPESGEQETIIDEIRVFRQFLRTLAAVNISASIISELTKLPEAEQSIHNKLVAELLRQEQKFQIENVPSVEKFIQSFRHNLEEVEKTLAEKAKEHLAESVDVYSDQANFAEYETVVDEMMAARTFREATMDSGFASFKSPAASEASAAIALQKSGLEKTAEFKSILENRASTDRTFGVDDQQVGAVLAKSEGKSEEAEKSVVEHRRDSVTRSVSEFREEKVDVCNLFGRMIKRKPEVAEAENIQKTPRFWQEELQKLAAIFVASQKDVQLQKTAQLEGAIWSAPERPHMCFEFRAPASKWAQTNALDYSVNNPSQELAAEKSIRGKILRKTGKFVRSVDWAARELDASWEQVLNDMETEYRARIITIEREELRLNILEQVSKDFPVPLQGAFKMGHDLDLASNIGLTSLKTEFSSFEESSKQLELNLANALDEFEAEGTLTSSRYENLKQDFPEFSAEEIRAAVQLVRTTIPKPRSSTDHIVHIDTTLKNVLATVAAQEQQANAQLTIQRAGKLEQCDTVRSPKPRDQIIFHSKASLDSYAEATGILIGMESQAQQAESTFRAQNRAKSVEKFKEVEGDEFEILSEYIGVYRDLEAETRLKGSLNLSHIFQAHQATEETATVTCEKARYVAPADVEKTFKSPSELLQHVVAHFSVEFAGILVDLGSPQSAPSQDTTCTLKAANFEAGQARLRESSETQLRALVNLHKIEISRPSQRHEAVFPEITRISEELR</sequence>
<feature type="compositionally biased region" description="Basic and acidic residues" evidence="2">
    <location>
        <begin position="157"/>
        <end position="172"/>
    </location>
</feature>
<feature type="region of interest" description="Disordered" evidence="2">
    <location>
        <begin position="1"/>
        <end position="175"/>
    </location>
</feature>
<feature type="compositionally biased region" description="Basic and acidic residues" evidence="2">
    <location>
        <begin position="243"/>
        <end position="258"/>
    </location>
</feature>
<name>A0AA36D0P1_9BILA</name>
<accession>A0AA36D0P1</accession>
<feature type="region of interest" description="Disordered" evidence="2">
    <location>
        <begin position="3691"/>
        <end position="3718"/>
    </location>
</feature>
<feature type="compositionally biased region" description="Basic and acidic residues" evidence="2">
    <location>
        <begin position="3708"/>
        <end position="3718"/>
    </location>
</feature>
<feature type="compositionally biased region" description="Polar residues" evidence="2">
    <location>
        <begin position="233"/>
        <end position="242"/>
    </location>
</feature>
<feature type="compositionally biased region" description="Basic and acidic residues" evidence="2">
    <location>
        <begin position="33"/>
        <end position="42"/>
    </location>
</feature>
<organism evidence="3 4">
    <name type="scientific">Mesorhabditis spiculigera</name>
    <dbReference type="NCBI Taxonomy" id="96644"/>
    <lineage>
        <taxon>Eukaryota</taxon>
        <taxon>Metazoa</taxon>
        <taxon>Ecdysozoa</taxon>
        <taxon>Nematoda</taxon>
        <taxon>Chromadorea</taxon>
        <taxon>Rhabditida</taxon>
        <taxon>Rhabditina</taxon>
        <taxon>Rhabditomorpha</taxon>
        <taxon>Rhabditoidea</taxon>
        <taxon>Rhabditidae</taxon>
        <taxon>Mesorhabditinae</taxon>
        <taxon>Mesorhabditis</taxon>
    </lineage>
</organism>
<gene>
    <name evidence="3" type="ORF">MSPICULIGERA_LOCUS16061</name>
</gene>
<feature type="region of interest" description="Disordered" evidence="2">
    <location>
        <begin position="188"/>
        <end position="220"/>
    </location>
</feature>
<feature type="compositionally biased region" description="Polar residues" evidence="2">
    <location>
        <begin position="98"/>
        <end position="121"/>
    </location>
</feature>
<dbReference type="Proteomes" id="UP001177023">
    <property type="component" value="Unassembled WGS sequence"/>
</dbReference>
<feature type="compositionally biased region" description="Polar residues" evidence="2">
    <location>
        <begin position="1096"/>
        <end position="1114"/>
    </location>
</feature>
<evidence type="ECO:0000313" key="4">
    <source>
        <dbReference type="Proteomes" id="UP001177023"/>
    </source>
</evidence>
<feature type="region of interest" description="Disordered" evidence="2">
    <location>
        <begin position="3781"/>
        <end position="3817"/>
    </location>
</feature>
<comment type="caution">
    <text evidence="3">The sequence shown here is derived from an EMBL/GenBank/DDBJ whole genome shotgun (WGS) entry which is preliminary data.</text>
</comment>
<feature type="coiled-coil region" evidence="1">
    <location>
        <begin position="2941"/>
        <end position="3010"/>
    </location>
</feature>
<keyword evidence="4" id="KW-1185">Reference proteome</keyword>
<reference evidence="3" key="1">
    <citation type="submission" date="2023-06" db="EMBL/GenBank/DDBJ databases">
        <authorList>
            <person name="Delattre M."/>
        </authorList>
    </citation>
    <scope>NUCLEOTIDE SEQUENCE</scope>
    <source>
        <strain evidence="3">AF72</strain>
    </source>
</reference>
<dbReference type="EMBL" id="CATQJA010002652">
    <property type="protein sequence ID" value="CAJ0577794.1"/>
    <property type="molecule type" value="Genomic_DNA"/>
</dbReference>
<feature type="compositionally biased region" description="Basic and acidic residues" evidence="2">
    <location>
        <begin position="992"/>
        <end position="1011"/>
    </location>
</feature>
<feature type="compositionally biased region" description="Low complexity" evidence="2">
    <location>
        <begin position="3697"/>
        <end position="3706"/>
    </location>
</feature>
<feature type="compositionally biased region" description="Low complexity" evidence="2">
    <location>
        <begin position="207"/>
        <end position="220"/>
    </location>
</feature>
<feature type="region of interest" description="Disordered" evidence="2">
    <location>
        <begin position="984"/>
        <end position="1016"/>
    </location>
</feature>
<feature type="region of interest" description="Disordered" evidence="2">
    <location>
        <begin position="1037"/>
        <end position="1067"/>
    </location>
</feature>
<feature type="non-terminal residue" evidence="3">
    <location>
        <position position="5471"/>
    </location>
</feature>
<proteinExistence type="predicted"/>
<feature type="region of interest" description="Disordered" evidence="2">
    <location>
        <begin position="233"/>
        <end position="266"/>
    </location>
</feature>
<evidence type="ECO:0000256" key="2">
    <source>
        <dbReference type="SAM" id="MobiDB-lite"/>
    </source>
</evidence>
<protein>
    <submittedName>
        <fullName evidence="3">Uncharacterized protein</fullName>
    </submittedName>
</protein>
<evidence type="ECO:0000313" key="3">
    <source>
        <dbReference type="EMBL" id="CAJ0577794.1"/>
    </source>
</evidence>
<feature type="compositionally biased region" description="Basic and acidic residues" evidence="2">
    <location>
        <begin position="1043"/>
        <end position="1062"/>
    </location>
</feature>
<feature type="compositionally biased region" description="Basic and acidic residues" evidence="2">
    <location>
        <begin position="1118"/>
        <end position="1137"/>
    </location>
</feature>
<feature type="compositionally biased region" description="Basic and acidic residues" evidence="2">
    <location>
        <begin position="1145"/>
        <end position="1176"/>
    </location>
</feature>
<feature type="region of interest" description="Disordered" evidence="2">
    <location>
        <begin position="1199"/>
        <end position="1229"/>
    </location>
</feature>
<keyword evidence="1" id="KW-0175">Coiled coil</keyword>